<dbReference type="SUPFAM" id="SSF54211">
    <property type="entry name" value="Ribosomal protein S5 domain 2-like"/>
    <property type="match status" value="1"/>
</dbReference>
<dbReference type="PANTHER" id="PTHR10073">
    <property type="entry name" value="DNA MISMATCH REPAIR PROTEIN MLH, PMS, MUTL"/>
    <property type="match status" value="1"/>
</dbReference>
<dbReference type="Proteomes" id="UP000284763">
    <property type="component" value="Unassembled WGS sequence"/>
</dbReference>
<dbReference type="InterPro" id="IPR014762">
    <property type="entry name" value="DNA_mismatch_repair_CS"/>
</dbReference>
<dbReference type="Pfam" id="PF01119">
    <property type="entry name" value="DNA_mis_repair"/>
    <property type="match status" value="1"/>
</dbReference>
<dbReference type="FunFam" id="3.30.565.10:FF:000003">
    <property type="entry name" value="DNA mismatch repair endonuclease MutL"/>
    <property type="match status" value="1"/>
</dbReference>
<dbReference type="GO" id="GO:0006298">
    <property type="term" value="P:mismatch repair"/>
    <property type="evidence" value="ECO:0007669"/>
    <property type="project" value="InterPro"/>
</dbReference>
<dbReference type="GO" id="GO:0140664">
    <property type="term" value="F:ATP-dependent DNA damage sensor activity"/>
    <property type="evidence" value="ECO:0007669"/>
    <property type="project" value="InterPro"/>
</dbReference>
<dbReference type="EMBL" id="QZAB01000119">
    <property type="protein sequence ID" value="RQD90389.1"/>
    <property type="molecule type" value="Genomic_DNA"/>
</dbReference>
<evidence type="ECO:0000256" key="2">
    <source>
        <dbReference type="ARBA" id="ARBA00022763"/>
    </source>
</evidence>
<evidence type="ECO:0000256" key="4">
    <source>
        <dbReference type="SAM" id="MobiDB-lite"/>
    </source>
</evidence>
<dbReference type="SMART" id="SM01340">
    <property type="entry name" value="DNA_mis_repair"/>
    <property type="match status" value="1"/>
</dbReference>
<keyword evidence="2" id="KW-0227">DNA damage</keyword>
<dbReference type="GO" id="GO:0016887">
    <property type="term" value="F:ATP hydrolysis activity"/>
    <property type="evidence" value="ECO:0007669"/>
    <property type="project" value="InterPro"/>
</dbReference>
<keyword evidence="6" id="KW-0378">Hydrolase</keyword>
<dbReference type="Gene3D" id="3.30.565.10">
    <property type="entry name" value="Histidine kinase-like ATPase, C-terminal domain"/>
    <property type="match status" value="1"/>
</dbReference>
<dbReference type="PANTHER" id="PTHR10073:SF12">
    <property type="entry name" value="DNA MISMATCH REPAIR PROTEIN MLH1"/>
    <property type="match status" value="1"/>
</dbReference>
<dbReference type="InterPro" id="IPR013507">
    <property type="entry name" value="DNA_mismatch_S5_2-like"/>
</dbReference>
<dbReference type="GO" id="GO:0030983">
    <property type="term" value="F:mismatched DNA binding"/>
    <property type="evidence" value="ECO:0007669"/>
    <property type="project" value="InterPro"/>
</dbReference>
<comment type="similarity">
    <text evidence="1">Belongs to the DNA mismatch repair MutL/HexB family.</text>
</comment>
<feature type="domain" description="DNA mismatch repair protein S5" evidence="5">
    <location>
        <begin position="213"/>
        <end position="331"/>
    </location>
</feature>
<evidence type="ECO:0000313" key="6">
    <source>
        <dbReference type="EMBL" id="RQD90389.1"/>
    </source>
</evidence>
<gene>
    <name evidence="6" type="primary">mutL</name>
    <name evidence="6" type="ORF">D5R95_01780</name>
</gene>
<dbReference type="CDD" id="cd16926">
    <property type="entry name" value="HATPase_MutL-MLH-PMS-like"/>
    <property type="match status" value="1"/>
</dbReference>
<dbReference type="InterPro" id="IPR020568">
    <property type="entry name" value="Ribosomal_Su5_D2-typ_SF"/>
</dbReference>
<feature type="region of interest" description="Disordered" evidence="4">
    <location>
        <begin position="342"/>
        <end position="362"/>
    </location>
</feature>
<dbReference type="Pfam" id="PF13589">
    <property type="entry name" value="HATPase_c_3"/>
    <property type="match status" value="1"/>
</dbReference>
<dbReference type="InterPro" id="IPR038973">
    <property type="entry name" value="MutL/Mlh/Pms-like"/>
</dbReference>
<keyword evidence="3" id="KW-0234">DNA repair</keyword>
<dbReference type="CDD" id="cd00782">
    <property type="entry name" value="MutL_Trans"/>
    <property type="match status" value="1"/>
</dbReference>
<dbReference type="GO" id="GO:0005524">
    <property type="term" value="F:ATP binding"/>
    <property type="evidence" value="ECO:0007669"/>
    <property type="project" value="InterPro"/>
</dbReference>
<accession>A0A3R8CDR9</accession>
<feature type="non-terminal residue" evidence="6">
    <location>
        <position position="362"/>
    </location>
</feature>
<dbReference type="AlphaFoldDB" id="A0A3R8CDR9"/>
<evidence type="ECO:0000313" key="7">
    <source>
        <dbReference type="Proteomes" id="UP000284763"/>
    </source>
</evidence>
<dbReference type="InterPro" id="IPR036890">
    <property type="entry name" value="HATPase_C_sf"/>
</dbReference>
<dbReference type="Gene3D" id="3.30.230.10">
    <property type="match status" value="1"/>
</dbReference>
<name>A0A3R8CDR9_9EURY</name>
<keyword evidence="6" id="KW-0255">Endonuclease</keyword>
<dbReference type="InterPro" id="IPR002099">
    <property type="entry name" value="MutL/Mlh/PMS"/>
</dbReference>
<dbReference type="GO" id="GO:0032300">
    <property type="term" value="C:mismatch repair complex"/>
    <property type="evidence" value="ECO:0007669"/>
    <property type="project" value="InterPro"/>
</dbReference>
<proteinExistence type="inferred from homology"/>
<dbReference type="NCBIfam" id="TIGR00585">
    <property type="entry name" value="mutl"/>
    <property type="match status" value="1"/>
</dbReference>
<evidence type="ECO:0000256" key="3">
    <source>
        <dbReference type="ARBA" id="ARBA00023204"/>
    </source>
</evidence>
<dbReference type="SUPFAM" id="SSF55874">
    <property type="entry name" value="ATPase domain of HSP90 chaperone/DNA topoisomerase II/histidine kinase"/>
    <property type="match status" value="1"/>
</dbReference>
<comment type="caution">
    <text evidence="6">The sequence shown here is derived from an EMBL/GenBank/DDBJ whole genome shotgun (WGS) entry which is preliminary data.</text>
</comment>
<dbReference type="PROSITE" id="PS00058">
    <property type="entry name" value="DNA_MISMATCH_REPAIR_1"/>
    <property type="match status" value="1"/>
</dbReference>
<reference evidence="6 7" key="1">
    <citation type="submission" date="2018-08" db="EMBL/GenBank/DDBJ databases">
        <title>The metabolism and importance of syntrophic acetate oxidation coupled to methane or sulfide production in haloalkaline environments.</title>
        <authorList>
            <person name="Timmers P.H.A."/>
            <person name="Vavourakis C.D."/>
            <person name="Sorokin D.Y."/>
            <person name="Sinninghe Damste J.S."/>
            <person name="Muyzer G."/>
            <person name="Stams A.J.M."/>
            <person name="Plugge C.M."/>
        </authorList>
    </citation>
    <scope>NUCLEOTIDE SEQUENCE [LARGE SCALE GENOMIC DNA]</scope>
    <source>
        <strain evidence="6">MSAO_Arc3</strain>
    </source>
</reference>
<protein>
    <submittedName>
        <fullName evidence="6">DNA mismatch repair endonuclease MutL</fullName>
    </submittedName>
</protein>
<dbReference type="GO" id="GO:0004519">
    <property type="term" value="F:endonuclease activity"/>
    <property type="evidence" value="ECO:0007669"/>
    <property type="project" value="UniProtKB-KW"/>
</dbReference>
<dbReference type="InterPro" id="IPR014721">
    <property type="entry name" value="Ribsml_uS5_D2-typ_fold_subgr"/>
</dbReference>
<evidence type="ECO:0000256" key="1">
    <source>
        <dbReference type="ARBA" id="ARBA00006082"/>
    </source>
</evidence>
<evidence type="ECO:0000259" key="5">
    <source>
        <dbReference type="SMART" id="SM01340"/>
    </source>
</evidence>
<sequence>MKNSVSNINQLDEDTINKIAAGEVIERPASVVKELIDNSVDAEASIINIEIDNAGSDTIAVIDNGVGLSKADATLAFKKYSTSKIKNIKDLDKLATFGFRGEALASIASVSNIELVTRKKSMQSGLHIFIDNGSFNQIYEVGANVGTKIIVRNLFYNTPVRKKYLKSKRTENSHIVDVITKHSIGNPSISFKLKNDGKQLLNSPGSKNLLDTIVHLFGSELAKSLIPLEAELDDIRLTGYVAKPNFARSNNDQQYIYVNNKPVSSSSISNAIKLGYYTKIPKGRYPIAFIKVEVNPEHVDFNVHPTKAKVRLFNENKVLDFITTSVEKALSESSDFLYISKKKKQPKKTHETNDIINSSNHK</sequence>
<keyword evidence="6" id="KW-0540">Nuclease</keyword>
<organism evidence="6 7">
    <name type="scientific">Methanosalsum natronophilum</name>
    <dbReference type="NCBI Taxonomy" id="768733"/>
    <lineage>
        <taxon>Archaea</taxon>
        <taxon>Methanobacteriati</taxon>
        <taxon>Methanobacteriota</taxon>
        <taxon>Stenosarchaea group</taxon>
        <taxon>Methanomicrobia</taxon>
        <taxon>Methanosarcinales</taxon>
        <taxon>Methanosarcinaceae</taxon>
        <taxon>Methanosalsum</taxon>
    </lineage>
</organism>